<organism evidence="2 3">
    <name type="scientific">Pseudomonas morbosilactucae</name>
    <dbReference type="NCBI Taxonomy" id="2938197"/>
    <lineage>
        <taxon>Bacteria</taxon>
        <taxon>Pseudomonadati</taxon>
        <taxon>Pseudomonadota</taxon>
        <taxon>Gammaproteobacteria</taxon>
        <taxon>Pseudomonadales</taxon>
        <taxon>Pseudomonadaceae</taxon>
        <taxon>Pseudomonas</taxon>
    </lineage>
</organism>
<proteinExistence type="predicted"/>
<gene>
    <name evidence="2" type="ORF">M1B34_22535</name>
</gene>
<name>A0A9X1YYN8_9PSED</name>
<reference evidence="2 3" key="2">
    <citation type="journal article" date="2023" name="Plant Pathol.">
        <title>Dismantling and reorganizing Pseudomonas marginalis sensu#lato.</title>
        <authorList>
            <person name="Sawada H."/>
            <person name="Fujikawa T."/>
            <person name="Satou M."/>
        </authorList>
    </citation>
    <scope>NUCLEOTIDE SEQUENCE [LARGE SCALE GENOMIC DNA]</scope>
    <source>
        <strain evidence="2 3">MAFF 302030</strain>
    </source>
</reference>
<sequence>MPAIFFVHRNGLPALPEGAVNLDRARRQRRRSGSSYPKALPSKTQKPRIPGLCGTQAKNKRARGENWHALCNNLITTQFRGPWYRQAGDS</sequence>
<evidence type="ECO:0000313" key="2">
    <source>
        <dbReference type="EMBL" id="MCK9800389.1"/>
    </source>
</evidence>
<comment type="caution">
    <text evidence="2">The sequence shown here is derived from an EMBL/GenBank/DDBJ whole genome shotgun (WGS) entry which is preliminary data.</text>
</comment>
<evidence type="ECO:0000256" key="1">
    <source>
        <dbReference type="SAM" id="MobiDB-lite"/>
    </source>
</evidence>
<accession>A0A9X1YYN8</accession>
<protein>
    <submittedName>
        <fullName evidence="2">Uncharacterized protein</fullName>
    </submittedName>
</protein>
<reference evidence="2 3" key="1">
    <citation type="journal article" date="2022" name="Int. J. Syst. Evol. Microbiol.">
        <title>Pseudomonas aegrilactucae sp. nov. and Pseudomonas morbosilactucae sp. nov., pathogens causing bacterial rot of lettuce in Japan.</title>
        <authorList>
            <person name="Sawada H."/>
            <person name="Fujikawa T."/>
            <person name="Satou M."/>
        </authorList>
    </citation>
    <scope>NUCLEOTIDE SEQUENCE [LARGE SCALE GENOMIC DNA]</scope>
    <source>
        <strain evidence="2 3">MAFF 302030</strain>
    </source>
</reference>
<dbReference type="Proteomes" id="UP001155059">
    <property type="component" value="Unassembled WGS sequence"/>
</dbReference>
<feature type="region of interest" description="Disordered" evidence="1">
    <location>
        <begin position="19"/>
        <end position="52"/>
    </location>
</feature>
<feature type="non-terminal residue" evidence="2">
    <location>
        <position position="90"/>
    </location>
</feature>
<dbReference type="EMBL" id="JALQCW010000065">
    <property type="protein sequence ID" value="MCK9800389.1"/>
    <property type="molecule type" value="Genomic_DNA"/>
</dbReference>
<dbReference type="AlphaFoldDB" id="A0A9X1YYN8"/>
<evidence type="ECO:0000313" key="3">
    <source>
        <dbReference type="Proteomes" id="UP001155059"/>
    </source>
</evidence>